<protein>
    <recommendedName>
        <fullName evidence="9">Serine/threonine-protein phosphatase</fullName>
        <ecNumber evidence="9">3.1.3.16</ecNumber>
    </recommendedName>
</protein>
<dbReference type="PROSITE" id="PS00125">
    <property type="entry name" value="SER_THR_PHOSPHATASE"/>
    <property type="match status" value="1"/>
</dbReference>
<evidence type="ECO:0000256" key="6">
    <source>
        <dbReference type="ARBA" id="ARBA00023211"/>
    </source>
</evidence>
<feature type="compositionally biased region" description="Low complexity" evidence="10">
    <location>
        <begin position="732"/>
        <end position="745"/>
    </location>
</feature>
<comment type="caution">
    <text evidence="12">The sequence shown here is derived from an EMBL/GenBank/DDBJ whole genome shotgun (WGS) entry which is preliminary data.</text>
</comment>
<dbReference type="InterPro" id="IPR004843">
    <property type="entry name" value="Calcineurin-like_PHP"/>
</dbReference>
<name>A0A1J8R1U3_9AGAM</name>
<feature type="region of interest" description="Disordered" evidence="10">
    <location>
        <begin position="631"/>
        <end position="763"/>
    </location>
</feature>
<keyword evidence="13" id="KW-1185">Reference proteome</keyword>
<evidence type="ECO:0000256" key="7">
    <source>
        <dbReference type="ARBA" id="ARBA00047761"/>
    </source>
</evidence>
<feature type="compositionally biased region" description="Polar residues" evidence="10">
    <location>
        <begin position="432"/>
        <end position="446"/>
    </location>
</feature>
<feature type="compositionally biased region" description="Low complexity" evidence="10">
    <location>
        <begin position="364"/>
        <end position="383"/>
    </location>
</feature>
<evidence type="ECO:0000256" key="1">
    <source>
        <dbReference type="ARBA" id="ARBA00001936"/>
    </source>
</evidence>
<evidence type="ECO:0000256" key="10">
    <source>
        <dbReference type="SAM" id="MobiDB-lite"/>
    </source>
</evidence>
<dbReference type="STRING" id="180088.A0A1J8R1U3"/>
<feature type="compositionally biased region" description="Polar residues" evidence="10">
    <location>
        <begin position="752"/>
        <end position="763"/>
    </location>
</feature>
<dbReference type="Gene3D" id="3.60.21.10">
    <property type="match status" value="1"/>
</dbReference>
<dbReference type="GO" id="GO:0005737">
    <property type="term" value="C:cytoplasm"/>
    <property type="evidence" value="ECO:0007669"/>
    <property type="project" value="TreeGrafter"/>
</dbReference>
<dbReference type="EMBL" id="LVVM01001796">
    <property type="protein sequence ID" value="OJA17868.1"/>
    <property type="molecule type" value="Genomic_DNA"/>
</dbReference>
<feature type="compositionally biased region" description="Low complexity" evidence="10">
    <location>
        <begin position="69"/>
        <end position="85"/>
    </location>
</feature>
<feature type="region of interest" description="Disordered" evidence="10">
    <location>
        <begin position="1178"/>
        <end position="1203"/>
    </location>
</feature>
<dbReference type="GO" id="GO:0007346">
    <property type="term" value="P:regulation of mitotic cell cycle"/>
    <property type="evidence" value="ECO:0007669"/>
    <property type="project" value="TreeGrafter"/>
</dbReference>
<dbReference type="SUPFAM" id="SSF56300">
    <property type="entry name" value="Metallo-dependent phosphatases"/>
    <property type="match status" value="1"/>
</dbReference>
<comment type="similarity">
    <text evidence="2">Belongs to the PPP phosphatase family. PP-1 subfamily.</text>
</comment>
<dbReference type="Pfam" id="PF16891">
    <property type="entry name" value="STPPase_N"/>
    <property type="match status" value="1"/>
</dbReference>
<evidence type="ECO:0000256" key="9">
    <source>
        <dbReference type="RuleBase" id="RU004273"/>
    </source>
</evidence>
<dbReference type="SUPFAM" id="SSF50729">
    <property type="entry name" value="PH domain-like"/>
    <property type="match status" value="1"/>
</dbReference>
<dbReference type="InterPro" id="IPR031675">
    <property type="entry name" value="STPPase_N"/>
</dbReference>
<feature type="compositionally biased region" description="Acidic residues" evidence="10">
    <location>
        <begin position="298"/>
        <end position="315"/>
    </location>
</feature>
<evidence type="ECO:0000259" key="11">
    <source>
        <dbReference type="PROSITE" id="PS00125"/>
    </source>
</evidence>
<organism evidence="12 13">
    <name type="scientific">Rhizopogon vesiculosus</name>
    <dbReference type="NCBI Taxonomy" id="180088"/>
    <lineage>
        <taxon>Eukaryota</taxon>
        <taxon>Fungi</taxon>
        <taxon>Dikarya</taxon>
        <taxon>Basidiomycota</taxon>
        <taxon>Agaricomycotina</taxon>
        <taxon>Agaricomycetes</taxon>
        <taxon>Agaricomycetidae</taxon>
        <taxon>Boletales</taxon>
        <taxon>Suillineae</taxon>
        <taxon>Rhizopogonaceae</taxon>
        <taxon>Rhizopogon</taxon>
    </lineage>
</organism>
<feature type="compositionally biased region" description="Polar residues" evidence="10">
    <location>
        <begin position="35"/>
        <end position="44"/>
    </location>
</feature>
<reference evidence="12 13" key="1">
    <citation type="submission" date="2016-03" db="EMBL/GenBank/DDBJ databases">
        <title>Comparative genomics of the ectomycorrhizal sister species Rhizopogon vinicolor and Rhizopogon vesiculosus (Basidiomycota: Boletales) reveals a divergence of the mating type B locus.</title>
        <authorList>
            <person name="Mujic A.B."/>
            <person name="Kuo A."/>
            <person name="Tritt A."/>
            <person name="Lipzen A."/>
            <person name="Chen C."/>
            <person name="Johnson J."/>
            <person name="Sharma A."/>
            <person name="Barry K."/>
            <person name="Grigoriev I.V."/>
            <person name="Spatafora J.W."/>
        </authorList>
    </citation>
    <scope>NUCLEOTIDE SEQUENCE [LARGE SCALE GENOMIC DNA]</scope>
    <source>
        <strain evidence="12 13">AM-OR11-056</strain>
    </source>
</reference>
<feature type="compositionally biased region" description="Polar residues" evidence="10">
    <location>
        <begin position="680"/>
        <end position="693"/>
    </location>
</feature>
<dbReference type="Pfam" id="PF00149">
    <property type="entry name" value="Metallophos"/>
    <property type="match status" value="1"/>
</dbReference>
<sequence>MERPRSQPATFQARATQLLKKLNWRTRLAARNSKDNMLTNTRPLSPSPDLLRKPAMSNSLAGFRLDHASFPTDTDDSSSSNSPTRQSRRYSAWDGLTQSSASPVFAAHGPAPLFIRETTPSEFAALQPPLDDGNVLAPAPLFLLSSASTDRLARSKNDPLSRSATPSNILHHVVLQDTSPVPDESPQTPRPVEPESSQAPVAPTLSASLATSSSTIQGRRSPETQLTMPLPPPFRVATERGLRLSPSIISRQPMPILRLPTLHVPTPAPDTAVPPIVRLRHMPSLSVHGRPDHPEPDSAAEDEDEDDAEDDNDCDRDERLRNDDLDYQSDEDGDGEEMRSSGMGYHLSHSPLRDCQSQFIDMTPPVAGPSSGPSLSPYSAAGATSTPRDDSSSKIFGELNDAAPSQGASTPKPFSRQTSFADSFHVRRRISPMTSLEINGTPSPRQLSREPSLYRAPSRSMIDLSVSRRDLRLTPKKSRDTVHSNAPSVSANTVDTVESDDTDRILGKLLRRTSMPTFTSATDPPPYPSFDPRPQKSTPPILSREDEGRERLPSYSNSLYLTAIMPLKMEFTSPGVQAKDRKWRRVFCELEGTTMRVYKCPPGASGAGIIGEWWERRVGVGDLCSGYHAPRRKPDEGPAAPSKIEAEQAVASPTSSPPLTPHMERSVSQSSRATSRSVTPSMSRANRRMSGTSFLAPWRNGGSSIGPHSRGRGAPSTSQSGTNGGLELLPVSEPTSRRNSLSSSTSHEDTPQARSRTPRATSRLSFLSSRMQLRSGEIQKPSKGELVRAYTLQHAESGLGNDYLKRKNVIRVRLEGEQFLLQAADVPAVVEWIEGFHAGTNIALDLDQRVMPKGPMFPSQRQHNDFRRLVMADSQTEIDLDSVIDRLLEVRGNRPGKPVQLQEYEIKYLCTKAREIFINQPILLELEAPIKICGDIHGQYYDLLRLFEYGGFPPEANYLFLGDYVDRGKQSLETICLLLAYKIKYPENFFILRGNHECASINRIYGFYDECKRRYNIKLWKTFTDCFNCLPIAAIIDEKIFTMHGGLSPDLQSMEQIRRVMRPTDVPDTGLLCDLLWSDPDKDITGWSENDRGVSFTFGPDVVSRFLQKHDMDLICRAHQVVEDGYEFFAKRHLVTLFSAPNYCGEFDNAGAMMSVDETLLCSFQILKPAEKKAKYPYGGMNMGRPVTPPRKQRRKGDPKIGG</sequence>
<accession>A0A1J8R1U3</accession>
<dbReference type="PRINTS" id="PR00114">
    <property type="entry name" value="STPHPHTASE"/>
</dbReference>
<dbReference type="PANTHER" id="PTHR11668">
    <property type="entry name" value="SERINE/THREONINE PROTEIN PHOSPHATASE"/>
    <property type="match status" value="1"/>
</dbReference>
<evidence type="ECO:0000256" key="2">
    <source>
        <dbReference type="ARBA" id="ARBA00005333"/>
    </source>
</evidence>
<evidence type="ECO:0000313" key="13">
    <source>
        <dbReference type="Proteomes" id="UP000183567"/>
    </source>
</evidence>
<dbReference type="OrthoDB" id="1930084at2759"/>
<feature type="compositionally biased region" description="Basic and acidic residues" evidence="10">
    <location>
        <begin position="469"/>
        <end position="482"/>
    </location>
</feature>
<keyword evidence="6" id="KW-0464">Manganese</keyword>
<proteinExistence type="inferred from homology"/>
<feature type="region of interest" description="Disordered" evidence="10">
    <location>
        <begin position="285"/>
        <end position="455"/>
    </location>
</feature>
<dbReference type="Proteomes" id="UP000183567">
    <property type="component" value="Unassembled WGS sequence"/>
</dbReference>
<feature type="compositionally biased region" description="Low complexity" evidence="10">
    <location>
        <begin position="204"/>
        <end position="215"/>
    </location>
</feature>
<dbReference type="InterPro" id="IPR011993">
    <property type="entry name" value="PH-like_dom_sf"/>
</dbReference>
<dbReference type="EC" id="3.1.3.16" evidence="9"/>
<dbReference type="SMART" id="SM00156">
    <property type="entry name" value="PP2Ac"/>
    <property type="match status" value="1"/>
</dbReference>
<comment type="catalytic activity">
    <reaction evidence="7">
        <text>O-phospho-L-seryl-[protein] + H2O = L-seryl-[protein] + phosphate</text>
        <dbReference type="Rhea" id="RHEA:20629"/>
        <dbReference type="Rhea" id="RHEA-COMP:9863"/>
        <dbReference type="Rhea" id="RHEA-COMP:11604"/>
        <dbReference type="ChEBI" id="CHEBI:15377"/>
        <dbReference type="ChEBI" id="CHEBI:29999"/>
        <dbReference type="ChEBI" id="CHEBI:43474"/>
        <dbReference type="ChEBI" id="CHEBI:83421"/>
        <dbReference type="EC" id="3.1.3.16"/>
    </reaction>
</comment>
<keyword evidence="5" id="KW-0904">Protein phosphatase</keyword>
<dbReference type="PANTHER" id="PTHR11668:SF300">
    <property type="entry name" value="SERINE_THREONINE-PROTEIN PHOSPHATASE"/>
    <property type="match status" value="1"/>
</dbReference>
<dbReference type="GO" id="GO:0004722">
    <property type="term" value="F:protein serine/threonine phosphatase activity"/>
    <property type="evidence" value="ECO:0007669"/>
    <property type="project" value="UniProtKB-EC"/>
</dbReference>
<feature type="compositionally biased region" description="Acidic residues" evidence="10">
    <location>
        <begin position="325"/>
        <end position="335"/>
    </location>
</feature>
<dbReference type="GO" id="GO:0046872">
    <property type="term" value="F:metal ion binding"/>
    <property type="evidence" value="ECO:0007669"/>
    <property type="project" value="UniProtKB-KW"/>
</dbReference>
<feature type="compositionally biased region" description="Low complexity" evidence="10">
    <location>
        <begin position="666"/>
        <end position="679"/>
    </location>
</feature>
<dbReference type="InterPro" id="IPR006186">
    <property type="entry name" value="Ser/Thr-sp_prot-phosphatase"/>
</dbReference>
<dbReference type="GO" id="GO:0005634">
    <property type="term" value="C:nucleus"/>
    <property type="evidence" value="ECO:0007669"/>
    <property type="project" value="TreeGrafter"/>
</dbReference>
<evidence type="ECO:0000256" key="8">
    <source>
        <dbReference type="ARBA" id="ARBA00048336"/>
    </source>
</evidence>
<feature type="region of interest" description="Disordered" evidence="10">
    <location>
        <begin position="511"/>
        <end position="550"/>
    </location>
</feature>
<keyword evidence="3" id="KW-0479">Metal-binding</keyword>
<feature type="region of interest" description="Disordered" evidence="10">
    <location>
        <begin position="30"/>
        <end position="53"/>
    </location>
</feature>
<evidence type="ECO:0000256" key="5">
    <source>
        <dbReference type="ARBA" id="ARBA00022912"/>
    </source>
</evidence>
<dbReference type="InterPro" id="IPR050341">
    <property type="entry name" value="PP1_catalytic_subunit"/>
</dbReference>
<comment type="catalytic activity">
    <reaction evidence="8 9">
        <text>O-phospho-L-threonyl-[protein] + H2O = L-threonyl-[protein] + phosphate</text>
        <dbReference type="Rhea" id="RHEA:47004"/>
        <dbReference type="Rhea" id="RHEA-COMP:11060"/>
        <dbReference type="Rhea" id="RHEA-COMP:11605"/>
        <dbReference type="ChEBI" id="CHEBI:15377"/>
        <dbReference type="ChEBI" id="CHEBI:30013"/>
        <dbReference type="ChEBI" id="CHEBI:43474"/>
        <dbReference type="ChEBI" id="CHEBI:61977"/>
        <dbReference type="EC" id="3.1.3.16"/>
    </reaction>
</comment>
<dbReference type="InterPro" id="IPR029052">
    <property type="entry name" value="Metallo-depent_PP-like"/>
</dbReference>
<evidence type="ECO:0000256" key="4">
    <source>
        <dbReference type="ARBA" id="ARBA00022801"/>
    </source>
</evidence>
<dbReference type="GO" id="GO:0007059">
    <property type="term" value="P:chromosome segregation"/>
    <property type="evidence" value="ECO:0007669"/>
    <property type="project" value="TreeGrafter"/>
</dbReference>
<evidence type="ECO:0000256" key="3">
    <source>
        <dbReference type="ARBA" id="ARBA00022723"/>
    </source>
</evidence>
<dbReference type="CDD" id="cd07414">
    <property type="entry name" value="MPP_PP1_PPKL"/>
    <property type="match status" value="1"/>
</dbReference>
<evidence type="ECO:0000313" key="12">
    <source>
        <dbReference type="EMBL" id="OJA17868.1"/>
    </source>
</evidence>
<dbReference type="Gene3D" id="2.30.29.30">
    <property type="entry name" value="Pleckstrin-homology domain (PH domain)/Phosphotyrosine-binding domain (PTB)"/>
    <property type="match status" value="2"/>
</dbReference>
<gene>
    <name evidence="12" type="ORF">AZE42_05907</name>
</gene>
<feature type="domain" description="Serine/threonine specific protein phosphatases" evidence="11">
    <location>
        <begin position="992"/>
        <end position="997"/>
    </location>
</feature>
<feature type="region of interest" description="Disordered" evidence="10">
    <location>
        <begin position="469"/>
        <end position="490"/>
    </location>
</feature>
<feature type="region of interest" description="Disordered" evidence="10">
    <location>
        <begin position="178"/>
        <end position="233"/>
    </location>
</feature>
<keyword evidence="4 9" id="KW-0378">Hydrolase</keyword>
<feature type="region of interest" description="Disordered" evidence="10">
    <location>
        <begin position="66"/>
        <end position="90"/>
    </location>
</feature>
<dbReference type="FunFam" id="3.60.21.10:FF:000007">
    <property type="entry name" value="Serine/threonine-protein phosphatase"/>
    <property type="match status" value="1"/>
</dbReference>
<dbReference type="AlphaFoldDB" id="A0A1J8R1U3"/>
<comment type="cofactor">
    <cofactor evidence="1">
        <name>Mn(2+)</name>
        <dbReference type="ChEBI" id="CHEBI:29035"/>
    </cofactor>
</comment>